<organism evidence="3 4">
    <name type="scientific">Reichenbachiella faecimaris</name>
    <dbReference type="NCBI Taxonomy" id="692418"/>
    <lineage>
        <taxon>Bacteria</taxon>
        <taxon>Pseudomonadati</taxon>
        <taxon>Bacteroidota</taxon>
        <taxon>Cytophagia</taxon>
        <taxon>Cytophagales</taxon>
        <taxon>Reichenbachiellaceae</taxon>
        <taxon>Reichenbachiella</taxon>
    </lineage>
</organism>
<dbReference type="InterPro" id="IPR049492">
    <property type="entry name" value="BD-FAE-like_dom"/>
</dbReference>
<dbReference type="PANTHER" id="PTHR48081">
    <property type="entry name" value="AB HYDROLASE SUPERFAMILY PROTEIN C4A8.06C"/>
    <property type="match status" value="1"/>
</dbReference>
<evidence type="ECO:0000313" key="4">
    <source>
        <dbReference type="Proteomes" id="UP000192472"/>
    </source>
</evidence>
<dbReference type="STRING" id="692418.SAMN04488029_1111"/>
<dbReference type="InterPro" id="IPR050300">
    <property type="entry name" value="GDXG_lipolytic_enzyme"/>
</dbReference>
<gene>
    <name evidence="3" type="ORF">SAMN04488029_1111</name>
</gene>
<dbReference type="InterPro" id="IPR029058">
    <property type="entry name" value="AB_hydrolase_fold"/>
</dbReference>
<evidence type="ECO:0000259" key="2">
    <source>
        <dbReference type="Pfam" id="PF20434"/>
    </source>
</evidence>
<dbReference type="PANTHER" id="PTHR48081:SF33">
    <property type="entry name" value="KYNURENINE FORMAMIDASE"/>
    <property type="match status" value="1"/>
</dbReference>
<dbReference type="EMBL" id="FWYF01000001">
    <property type="protein sequence ID" value="SMD32760.1"/>
    <property type="molecule type" value="Genomic_DNA"/>
</dbReference>
<accession>A0A1W2G7U5</accession>
<reference evidence="3 4" key="1">
    <citation type="submission" date="2017-04" db="EMBL/GenBank/DDBJ databases">
        <authorList>
            <person name="Afonso C.L."/>
            <person name="Miller P.J."/>
            <person name="Scott M.A."/>
            <person name="Spackman E."/>
            <person name="Goraichik I."/>
            <person name="Dimitrov K.M."/>
            <person name="Suarez D.L."/>
            <person name="Swayne D.E."/>
        </authorList>
    </citation>
    <scope>NUCLEOTIDE SEQUENCE [LARGE SCALE GENOMIC DNA]</scope>
    <source>
        <strain evidence="3 4">DSM 26133</strain>
    </source>
</reference>
<keyword evidence="1" id="KW-0378">Hydrolase</keyword>
<feature type="domain" description="BD-FAE-like" evidence="2">
    <location>
        <begin position="66"/>
        <end position="259"/>
    </location>
</feature>
<dbReference type="Proteomes" id="UP000192472">
    <property type="component" value="Unassembled WGS sequence"/>
</dbReference>
<name>A0A1W2G7U5_REIFA</name>
<dbReference type="Gene3D" id="3.40.50.1820">
    <property type="entry name" value="alpha/beta hydrolase"/>
    <property type="match status" value="1"/>
</dbReference>
<evidence type="ECO:0000256" key="1">
    <source>
        <dbReference type="ARBA" id="ARBA00022801"/>
    </source>
</evidence>
<dbReference type="SUPFAM" id="SSF53474">
    <property type="entry name" value="alpha/beta-Hydrolases"/>
    <property type="match status" value="1"/>
</dbReference>
<protein>
    <submittedName>
        <fullName evidence="3">Acetyl esterase/lipase</fullName>
    </submittedName>
</protein>
<dbReference type="GO" id="GO:0004061">
    <property type="term" value="F:arylformamidase activity"/>
    <property type="evidence" value="ECO:0007669"/>
    <property type="project" value="TreeGrafter"/>
</dbReference>
<proteinExistence type="predicted"/>
<evidence type="ECO:0000313" key="3">
    <source>
        <dbReference type="EMBL" id="SMD32760.1"/>
    </source>
</evidence>
<sequence length="304" mass="34373">MRVESNGIDSNSTTTQKIMRFVMILILVLLFGENSFSQQTKSLDTANVKYHRDIFYTEAKDSLQSLDVYWNSESKNAKVLLFVHGGGWLSGDKRQYGEMATHLAAQGLTAVVVNYRLSPLVKFPAHTEDVASAINWTNQFIRNYNGDRNKIYLMGHSAGGHLVSLIALDGRYLKKHKLKAKSIQGVLTISAAFEIKPQEGGATKKYLGMVFGDDENVWNQASCTSYVESKSIGKVIPRFLISWGKHENSLITKESLNMMKEFEDNGIKVQTHIFDTKDHYAFVNELKNERSPFFGKVTQFMDHL</sequence>
<dbReference type="Pfam" id="PF20434">
    <property type="entry name" value="BD-FAE"/>
    <property type="match status" value="1"/>
</dbReference>
<keyword evidence="4" id="KW-1185">Reference proteome</keyword>
<dbReference type="AlphaFoldDB" id="A0A1W2G7U5"/>